<comment type="caution">
    <text evidence="1">The sequence shown here is derived from an EMBL/GenBank/DDBJ whole genome shotgun (WGS) entry which is preliminary data.</text>
</comment>
<evidence type="ECO:0000313" key="1">
    <source>
        <dbReference type="EMBL" id="GGA90109.1"/>
    </source>
</evidence>
<protein>
    <submittedName>
        <fullName evidence="1">Uncharacterized protein</fullName>
    </submittedName>
</protein>
<proteinExistence type="predicted"/>
<evidence type="ECO:0000313" key="2">
    <source>
        <dbReference type="Proteomes" id="UP000607559"/>
    </source>
</evidence>
<sequence length="117" mass="13187">MSSDNNLIPPRLPVPDGFERGMARIRQFCQDFSEQDVQSSLSKSLKACVTSDIPDFADAEDRQDIYYVFEHLAQLMHAVYLLGTASHLILNRLPTIPTDETDENQSDLPYPTGVFPL</sequence>
<reference evidence="1" key="2">
    <citation type="submission" date="2020-09" db="EMBL/GenBank/DDBJ databases">
        <authorList>
            <person name="Sun Q."/>
            <person name="Zhou Y."/>
        </authorList>
    </citation>
    <scope>NUCLEOTIDE SEQUENCE</scope>
    <source>
        <strain evidence="1">CGMCC 1.15448</strain>
    </source>
</reference>
<dbReference type="AlphaFoldDB" id="A0A8J2UAQ2"/>
<name>A0A8J2UAQ2_9BACT</name>
<gene>
    <name evidence="1" type="ORF">GCM10011511_11680</name>
</gene>
<reference evidence="1" key="1">
    <citation type="journal article" date="2014" name="Int. J. Syst. Evol. Microbiol.">
        <title>Complete genome sequence of Corynebacterium casei LMG S-19264T (=DSM 44701T), isolated from a smear-ripened cheese.</title>
        <authorList>
            <consortium name="US DOE Joint Genome Institute (JGI-PGF)"/>
            <person name="Walter F."/>
            <person name="Albersmeier A."/>
            <person name="Kalinowski J."/>
            <person name="Ruckert C."/>
        </authorList>
    </citation>
    <scope>NUCLEOTIDE SEQUENCE</scope>
    <source>
        <strain evidence="1">CGMCC 1.15448</strain>
    </source>
</reference>
<dbReference type="Proteomes" id="UP000607559">
    <property type="component" value="Unassembled WGS sequence"/>
</dbReference>
<dbReference type="EMBL" id="BMJC01000001">
    <property type="protein sequence ID" value="GGA90109.1"/>
    <property type="molecule type" value="Genomic_DNA"/>
</dbReference>
<keyword evidence="2" id="KW-1185">Reference proteome</keyword>
<organism evidence="1 2">
    <name type="scientific">Puia dinghuensis</name>
    <dbReference type="NCBI Taxonomy" id="1792502"/>
    <lineage>
        <taxon>Bacteria</taxon>
        <taxon>Pseudomonadati</taxon>
        <taxon>Bacteroidota</taxon>
        <taxon>Chitinophagia</taxon>
        <taxon>Chitinophagales</taxon>
        <taxon>Chitinophagaceae</taxon>
        <taxon>Puia</taxon>
    </lineage>
</organism>
<accession>A0A8J2UAQ2</accession>